<evidence type="ECO:0000256" key="4">
    <source>
        <dbReference type="SAM" id="MobiDB-lite"/>
    </source>
</evidence>
<proteinExistence type="inferred from homology"/>
<dbReference type="InterPro" id="IPR027417">
    <property type="entry name" value="P-loop_NTPase"/>
</dbReference>
<evidence type="ECO:0000313" key="6">
    <source>
        <dbReference type="Proteomes" id="UP000075884"/>
    </source>
</evidence>
<reference evidence="6" key="1">
    <citation type="submission" date="2013-03" db="EMBL/GenBank/DDBJ databases">
        <title>The Genome Sequence of Anopheles dirus WRAIR2.</title>
        <authorList>
            <consortium name="The Broad Institute Genomics Platform"/>
            <person name="Neafsey D.E."/>
            <person name="Walton C."/>
            <person name="Walker B."/>
            <person name="Young S.K."/>
            <person name="Zeng Q."/>
            <person name="Gargeya S."/>
            <person name="Fitzgerald M."/>
            <person name="Haas B."/>
            <person name="Abouelleil A."/>
            <person name="Allen A.W."/>
            <person name="Alvarado L."/>
            <person name="Arachchi H.M."/>
            <person name="Berlin A.M."/>
            <person name="Chapman S.B."/>
            <person name="Gainer-Dewar J."/>
            <person name="Goldberg J."/>
            <person name="Griggs A."/>
            <person name="Gujja S."/>
            <person name="Hansen M."/>
            <person name="Howarth C."/>
            <person name="Imamovic A."/>
            <person name="Ireland A."/>
            <person name="Larimer J."/>
            <person name="McCowan C."/>
            <person name="Murphy C."/>
            <person name="Pearson M."/>
            <person name="Poon T.W."/>
            <person name="Priest M."/>
            <person name="Roberts A."/>
            <person name="Saif S."/>
            <person name="Shea T."/>
            <person name="Sisk P."/>
            <person name="Sykes S."/>
            <person name="Wortman J."/>
            <person name="Nusbaum C."/>
            <person name="Birren B."/>
        </authorList>
    </citation>
    <scope>NUCLEOTIDE SEQUENCE [LARGE SCALE GENOMIC DNA]</scope>
    <source>
        <strain evidence="6">WRAIR2</strain>
    </source>
</reference>
<evidence type="ECO:0000313" key="5">
    <source>
        <dbReference type="EnsemblMetazoa" id="ADIR003286-PA"/>
    </source>
</evidence>
<accession>A0A182N6L4</accession>
<keyword evidence="6" id="KW-1185">Reference proteome</keyword>
<dbReference type="PANTHER" id="PTHR16184">
    <property type="entry name" value="ELONGATOR COMPLEX PROTEIN 6"/>
    <property type="match status" value="1"/>
</dbReference>
<dbReference type="VEuPathDB" id="VectorBase:ADIR003286"/>
<dbReference type="Gene3D" id="3.40.50.300">
    <property type="entry name" value="P-loop containing nucleotide triphosphate hydrolases"/>
    <property type="match status" value="1"/>
</dbReference>
<reference evidence="5" key="2">
    <citation type="submission" date="2020-05" db="UniProtKB">
        <authorList>
            <consortium name="EnsemblMetazoa"/>
        </authorList>
    </citation>
    <scope>IDENTIFICATION</scope>
    <source>
        <strain evidence="5">WRAIR2</strain>
    </source>
</reference>
<dbReference type="EnsemblMetazoa" id="ADIR003286-RA">
    <property type="protein sequence ID" value="ADIR003286-PA"/>
    <property type="gene ID" value="ADIR003286"/>
</dbReference>
<organism evidence="5 6">
    <name type="scientific">Anopheles dirus</name>
    <dbReference type="NCBI Taxonomy" id="7168"/>
    <lineage>
        <taxon>Eukaryota</taxon>
        <taxon>Metazoa</taxon>
        <taxon>Ecdysozoa</taxon>
        <taxon>Arthropoda</taxon>
        <taxon>Hexapoda</taxon>
        <taxon>Insecta</taxon>
        <taxon>Pterygota</taxon>
        <taxon>Neoptera</taxon>
        <taxon>Endopterygota</taxon>
        <taxon>Diptera</taxon>
        <taxon>Nematocera</taxon>
        <taxon>Culicoidea</taxon>
        <taxon>Culicidae</taxon>
        <taxon>Anophelinae</taxon>
        <taxon>Anopheles</taxon>
    </lineage>
</organism>
<feature type="region of interest" description="Disordered" evidence="4">
    <location>
        <begin position="1"/>
        <end position="21"/>
    </location>
</feature>
<dbReference type="GO" id="GO:0033588">
    <property type="term" value="C:elongator holoenzyme complex"/>
    <property type="evidence" value="ECO:0007669"/>
    <property type="project" value="InterPro"/>
</dbReference>
<dbReference type="Proteomes" id="UP000075884">
    <property type="component" value="Unassembled WGS sequence"/>
</dbReference>
<dbReference type="InterPro" id="IPR018627">
    <property type="entry name" value="ELP6"/>
</dbReference>
<evidence type="ECO:0000256" key="1">
    <source>
        <dbReference type="ARBA" id="ARBA00005043"/>
    </source>
</evidence>
<comment type="similarity">
    <text evidence="2">Belongs to the ELP6 family.</text>
</comment>
<dbReference type="AlphaFoldDB" id="A0A182N6L4"/>
<dbReference type="STRING" id="7168.A0A182N6L4"/>
<evidence type="ECO:0000256" key="2">
    <source>
        <dbReference type="ARBA" id="ARBA00008837"/>
    </source>
</evidence>
<sequence>MDIPSVCGWPMAGSKEDGQQRPRVTLVQERSGVDGSFLLSMLLTNHLKANRDNRVVLFTTHHNAAHYAAACQKLTFNTSSAIQSKHLCIVDMLSEMYNAPSTMSGSVILQFVHQRLSELPLENTLIIVDDLTFYGVMQPADGDNVVISFVEDLVSRCNRQPGSSLILKVNVADCYERLCAHLADMTDTNVTLEPLPSGSYNECDGILTVHRKCPYPLLSALCEQPKTVLFKVHDRNVHTFRRGEAGIKNL</sequence>
<dbReference type="UniPathway" id="UPA00988"/>
<evidence type="ECO:0000256" key="3">
    <source>
        <dbReference type="ARBA" id="ARBA00020263"/>
    </source>
</evidence>
<protein>
    <recommendedName>
        <fullName evidence="3">Elongator complex protein 6</fullName>
    </recommendedName>
</protein>
<comment type="pathway">
    <text evidence="1">tRNA modification; 5-methoxycarbonylmethyl-2-thiouridine-tRNA biosynthesis.</text>
</comment>
<dbReference type="GO" id="GO:0002098">
    <property type="term" value="P:tRNA wobble uridine modification"/>
    <property type="evidence" value="ECO:0007669"/>
    <property type="project" value="InterPro"/>
</dbReference>
<name>A0A182N6L4_9DIPT</name>
<dbReference type="PANTHER" id="PTHR16184:SF6">
    <property type="entry name" value="ELONGATOR COMPLEX PROTEIN 6"/>
    <property type="match status" value="1"/>
</dbReference>